<evidence type="ECO:0000313" key="20">
    <source>
        <dbReference type="Proteomes" id="UP000000723"/>
    </source>
</evidence>
<keyword evidence="8 14" id="KW-0067">ATP-binding</keyword>
<keyword evidence="15" id="KW-0472">Membrane</keyword>
<evidence type="ECO:0000256" key="15">
    <source>
        <dbReference type="SAM" id="Phobius"/>
    </source>
</evidence>
<evidence type="ECO:0000259" key="16">
    <source>
        <dbReference type="Pfam" id="PF01225"/>
    </source>
</evidence>
<evidence type="ECO:0000259" key="18">
    <source>
        <dbReference type="Pfam" id="PF08245"/>
    </source>
</evidence>
<evidence type="ECO:0000256" key="12">
    <source>
        <dbReference type="ARBA" id="ARBA00023316"/>
    </source>
</evidence>
<evidence type="ECO:0000256" key="3">
    <source>
        <dbReference type="ARBA" id="ARBA00012211"/>
    </source>
</evidence>
<dbReference type="Pfam" id="PF01225">
    <property type="entry name" value="Mur_ligase"/>
    <property type="match status" value="1"/>
</dbReference>
<evidence type="ECO:0000256" key="9">
    <source>
        <dbReference type="ARBA" id="ARBA00022960"/>
    </source>
</evidence>
<dbReference type="InterPro" id="IPR005758">
    <property type="entry name" value="UDP-N-AcMur_Ala_ligase_MurC"/>
</dbReference>
<dbReference type="UniPathway" id="UPA00219"/>
<dbReference type="STRING" id="511995.CFPG_710"/>
<dbReference type="InterPro" id="IPR036565">
    <property type="entry name" value="Mur-like_cat_sf"/>
</dbReference>
<dbReference type="HAMAP" id="MF_00046">
    <property type="entry name" value="MurC"/>
    <property type="match status" value="1"/>
</dbReference>
<name>B6YS01_AZOPC</name>
<keyword evidence="15" id="KW-1133">Transmembrane helix</keyword>
<sequence length="466" mass="52442">MKINWTNIYFIGAGGIGMSSLIQYFLANRKNISGYDKVESVFTRQLNDLGASIHYDDNVNLIPKLFKDKENTLVVITPAIPYDHSEWTFFRNAGFNIVKRAQLLGEITKNKKGICIAGTHGKTTTSSMIAHLLKQSSAGCNAFLGGILKNYNNNLLLSDTSDLIVIEADEYDRSFHWLSPFMAVITSVDSDHLDVYGTEKSYKEAFEHFTFLIRRGGVLLMREGIDIAPSLQEGVQHYSYSGDISKIRGKNKPDFYAQNVRINSEEIHFDFVAPNTVIKDIQLNEPIEINIVNSVAALAVALLNSVTSEELKQAMASFIGVKRRFDFHIKTDDLVLIDDYAHHPQELKSSIKSVRTLYPNRRLAVIFQPHLYSRTNDFYKEFAQSLSLADEVILLPIYPAREKPIPNVSSQIILDSLTISSKQLVNYDELISSVAKQKMDVVLVIGAGDIELLIEPLKKALLACRW</sequence>
<keyword evidence="10 14" id="KW-0573">Peptidoglycan synthesis</keyword>
<keyword evidence="20" id="KW-1185">Reference proteome</keyword>
<feature type="domain" description="Mur ligase C-terminal" evidence="17">
    <location>
        <begin position="323"/>
        <end position="448"/>
    </location>
</feature>
<dbReference type="PANTHER" id="PTHR43445:SF3">
    <property type="entry name" value="UDP-N-ACETYLMURAMATE--L-ALANINE LIGASE"/>
    <property type="match status" value="1"/>
</dbReference>
<dbReference type="GO" id="GO:0005737">
    <property type="term" value="C:cytoplasm"/>
    <property type="evidence" value="ECO:0007669"/>
    <property type="project" value="UniProtKB-SubCell"/>
</dbReference>
<dbReference type="Gene3D" id="3.90.190.20">
    <property type="entry name" value="Mur ligase, C-terminal domain"/>
    <property type="match status" value="1"/>
</dbReference>
<evidence type="ECO:0000256" key="10">
    <source>
        <dbReference type="ARBA" id="ARBA00022984"/>
    </source>
</evidence>
<evidence type="ECO:0000256" key="6">
    <source>
        <dbReference type="ARBA" id="ARBA00022618"/>
    </source>
</evidence>
<dbReference type="SUPFAM" id="SSF53623">
    <property type="entry name" value="MurD-like peptide ligases, catalytic domain"/>
    <property type="match status" value="1"/>
</dbReference>
<evidence type="ECO:0000256" key="8">
    <source>
        <dbReference type="ARBA" id="ARBA00022840"/>
    </source>
</evidence>
<keyword evidence="15" id="KW-0812">Transmembrane</keyword>
<accession>B6YS01</accession>
<evidence type="ECO:0000256" key="13">
    <source>
        <dbReference type="ARBA" id="ARBA00047833"/>
    </source>
</evidence>
<keyword evidence="7 14" id="KW-0547">Nucleotide-binding</keyword>
<dbReference type="Gene3D" id="3.40.1190.10">
    <property type="entry name" value="Mur-like, catalytic domain"/>
    <property type="match status" value="1"/>
</dbReference>
<evidence type="ECO:0000256" key="1">
    <source>
        <dbReference type="ARBA" id="ARBA00004496"/>
    </source>
</evidence>
<dbReference type="InterPro" id="IPR050061">
    <property type="entry name" value="MurCDEF_pg_biosynth"/>
</dbReference>
<organism evidence="19 20">
    <name type="scientific">Azobacteroides pseudotrichonymphae genomovar. CFP2</name>
    <dbReference type="NCBI Taxonomy" id="511995"/>
    <lineage>
        <taxon>Bacteria</taxon>
        <taxon>Pseudomonadati</taxon>
        <taxon>Bacteroidota</taxon>
        <taxon>Bacteroidia</taxon>
        <taxon>Bacteroidales</taxon>
        <taxon>Candidatus Azobacteroides</taxon>
    </lineage>
</organism>
<dbReference type="Gene3D" id="3.40.50.720">
    <property type="entry name" value="NAD(P)-binding Rossmann-like Domain"/>
    <property type="match status" value="1"/>
</dbReference>
<comment type="catalytic activity">
    <reaction evidence="13 14">
        <text>UDP-N-acetyl-alpha-D-muramate + L-alanine + ATP = UDP-N-acetyl-alpha-D-muramoyl-L-alanine + ADP + phosphate + H(+)</text>
        <dbReference type="Rhea" id="RHEA:23372"/>
        <dbReference type="ChEBI" id="CHEBI:15378"/>
        <dbReference type="ChEBI" id="CHEBI:30616"/>
        <dbReference type="ChEBI" id="CHEBI:43474"/>
        <dbReference type="ChEBI" id="CHEBI:57972"/>
        <dbReference type="ChEBI" id="CHEBI:70757"/>
        <dbReference type="ChEBI" id="CHEBI:83898"/>
        <dbReference type="ChEBI" id="CHEBI:456216"/>
        <dbReference type="EC" id="6.3.2.8"/>
    </reaction>
</comment>
<evidence type="ECO:0000256" key="14">
    <source>
        <dbReference type="HAMAP-Rule" id="MF_00046"/>
    </source>
</evidence>
<dbReference type="OrthoDB" id="9804126at2"/>
<dbReference type="KEGG" id="aps:CFPG_710"/>
<dbReference type="EMBL" id="AP010656">
    <property type="protein sequence ID" value="BAG83973.1"/>
    <property type="molecule type" value="Genomic_DNA"/>
</dbReference>
<dbReference type="Pfam" id="PF08245">
    <property type="entry name" value="Mur_ligase_M"/>
    <property type="match status" value="1"/>
</dbReference>
<keyword evidence="4 14" id="KW-0963">Cytoplasm</keyword>
<dbReference type="InterPro" id="IPR004101">
    <property type="entry name" value="Mur_ligase_C"/>
</dbReference>
<evidence type="ECO:0000256" key="7">
    <source>
        <dbReference type="ARBA" id="ARBA00022741"/>
    </source>
</evidence>
<reference evidence="20" key="1">
    <citation type="journal article" date="2008" name="Science">
        <title>Genome of an endosymbiont coupling N2 fixation to cellulolysis within RT protist cells in termite gut.</title>
        <authorList>
            <person name="Hongoh Y."/>
            <person name="Sharma V.K."/>
            <person name="Prakash T."/>
            <person name="Noda S."/>
            <person name="Toh H."/>
            <person name="Taylor T.D."/>
            <person name="Kudo T."/>
            <person name="Sakaki Y."/>
            <person name="Toyoda A."/>
            <person name="Hattori M."/>
            <person name="Ohkuma M."/>
        </authorList>
    </citation>
    <scope>NUCLEOTIDE SEQUENCE [LARGE SCALE GENOMIC DNA]</scope>
</reference>
<dbReference type="eggNOG" id="COG0773">
    <property type="taxonomic scope" value="Bacteria"/>
</dbReference>
<dbReference type="Pfam" id="PF02875">
    <property type="entry name" value="Mur_ligase_C"/>
    <property type="match status" value="1"/>
</dbReference>
<gene>
    <name evidence="14" type="primary">murC</name>
    <name evidence="19" type="ordered locus">CFPG_710</name>
</gene>
<dbReference type="GO" id="GO:0008360">
    <property type="term" value="P:regulation of cell shape"/>
    <property type="evidence" value="ECO:0007669"/>
    <property type="project" value="UniProtKB-KW"/>
</dbReference>
<dbReference type="GO" id="GO:0008763">
    <property type="term" value="F:UDP-N-acetylmuramate-L-alanine ligase activity"/>
    <property type="evidence" value="ECO:0007669"/>
    <property type="project" value="UniProtKB-UniRule"/>
</dbReference>
<dbReference type="SUPFAM" id="SSF53244">
    <property type="entry name" value="MurD-like peptide ligases, peptide-binding domain"/>
    <property type="match status" value="1"/>
</dbReference>
<keyword evidence="9 14" id="KW-0133">Cell shape</keyword>
<feature type="domain" description="Mur ligase central" evidence="18">
    <location>
        <begin position="116"/>
        <end position="301"/>
    </location>
</feature>
<feature type="binding site" evidence="14">
    <location>
        <begin position="118"/>
        <end position="124"/>
    </location>
    <ligand>
        <name>ATP</name>
        <dbReference type="ChEBI" id="CHEBI:30616"/>
    </ligand>
</feature>
<evidence type="ECO:0000313" key="19">
    <source>
        <dbReference type="EMBL" id="BAG83973.1"/>
    </source>
</evidence>
<feature type="domain" description="Mur ligase N-terminal catalytic" evidence="16">
    <location>
        <begin position="8"/>
        <end position="111"/>
    </location>
</feature>
<dbReference type="PANTHER" id="PTHR43445">
    <property type="entry name" value="UDP-N-ACETYLMURAMATE--L-ALANINE LIGASE-RELATED"/>
    <property type="match status" value="1"/>
</dbReference>
<dbReference type="SUPFAM" id="SSF51984">
    <property type="entry name" value="MurCD N-terminal domain"/>
    <property type="match status" value="1"/>
</dbReference>
<dbReference type="NCBIfam" id="TIGR01082">
    <property type="entry name" value="murC"/>
    <property type="match status" value="1"/>
</dbReference>
<dbReference type="Proteomes" id="UP000000723">
    <property type="component" value="Chromosome"/>
</dbReference>
<proteinExistence type="inferred from homology"/>
<dbReference type="GO" id="GO:0005524">
    <property type="term" value="F:ATP binding"/>
    <property type="evidence" value="ECO:0007669"/>
    <property type="project" value="UniProtKB-UniRule"/>
</dbReference>
<dbReference type="InterPro" id="IPR000713">
    <property type="entry name" value="Mur_ligase_N"/>
</dbReference>
<dbReference type="GO" id="GO:0071555">
    <property type="term" value="P:cell wall organization"/>
    <property type="evidence" value="ECO:0007669"/>
    <property type="project" value="UniProtKB-KW"/>
</dbReference>
<evidence type="ECO:0000256" key="4">
    <source>
        <dbReference type="ARBA" id="ARBA00022490"/>
    </source>
</evidence>
<dbReference type="EC" id="6.3.2.8" evidence="3 14"/>
<evidence type="ECO:0000256" key="2">
    <source>
        <dbReference type="ARBA" id="ARBA00004752"/>
    </source>
</evidence>
<protein>
    <recommendedName>
        <fullName evidence="3 14">UDP-N-acetylmuramate--L-alanine ligase</fullName>
        <ecNumber evidence="3 14">6.3.2.8</ecNumber>
    </recommendedName>
    <alternativeName>
        <fullName evidence="14">UDP-N-acetylmuramoyl-L-alanine synthetase</fullName>
    </alternativeName>
</protein>
<keyword evidence="12 14" id="KW-0961">Cell wall biogenesis/degradation</keyword>
<dbReference type="InterPro" id="IPR036615">
    <property type="entry name" value="Mur_ligase_C_dom_sf"/>
</dbReference>
<comment type="subcellular location">
    <subcellularLocation>
        <location evidence="1 14">Cytoplasm</location>
    </subcellularLocation>
</comment>
<dbReference type="HOGENOM" id="CLU_028104_2_2_10"/>
<comment type="function">
    <text evidence="14">Cell wall formation.</text>
</comment>
<keyword evidence="5 14" id="KW-0436">Ligase</keyword>
<comment type="similarity">
    <text evidence="14">Belongs to the MurCDEF family.</text>
</comment>
<comment type="pathway">
    <text evidence="2 14">Cell wall biogenesis; peptidoglycan biosynthesis.</text>
</comment>
<dbReference type="InterPro" id="IPR013221">
    <property type="entry name" value="Mur_ligase_cen"/>
</dbReference>
<evidence type="ECO:0000256" key="11">
    <source>
        <dbReference type="ARBA" id="ARBA00023306"/>
    </source>
</evidence>
<evidence type="ECO:0000256" key="5">
    <source>
        <dbReference type="ARBA" id="ARBA00022598"/>
    </source>
</evidence>
<dbReference type="GO" id="GO:0009252">
    <property type="term" value="P:peptidoglycan biosynthetic process"/>
    <property type="evidence" value="ECO:0007669"/>
    <property type="project" value="UniProtKB-UniRule"/>
</dbReference>
<feature type="transmembrane region" description="Helical" evidence="15">
    <location>
        <begin position="6"/>
        <end position="27"/>
    </location>
</feature>
<keyword evidence="6 14" id="KW-0132">Cell division</keyword>
<evidence type="ECO:0000259" key="17">
    <source>
        <dbReference type="Pfam" id="PF02875"/>
    </source>
</evidence>
<dbReference type="GO" id="GO:0051301">
    <property type="term" value="P:cell division"/>
    <property type="evidence" value="ECO:0007669"/>
    <property type="project" value="UniProtKB-KW"/>
</dbReference>
<dbReference type="AlphaFoldDB" id="B6YS01"/>
<keyword evidence="11 14" id="KW-0131">Cell cycle</keyword>